<evidence type="ECO:0000256" key="7">
    <source>
        <dbReference type="ARBA" id="ARBA00023237"/>
    </source>
</evidence>
<gene>
    <name evidence="10" type="ORF">SAMN04488000_106173</name>
</gene>
<evidence type="ECO:0000256" key="3">
    <source>
        <dbReference type="ARBA" id="ARBA00022729"/>
    </source>
</evidence>
<dbReference type="GO" id="GO:0009279">
    <property type="term" value="C:cell outer membrane"/>
    <property type="evidence" value="ECO:0007669"/>
    <property type="project" value="UniProtKB-SubCell"/>
</dbReference>
<keyword evidence="3 9" id="KW-0732">Signal</keyword>
<organism evidence="10 11">
    <name type="scientific">Lentzea albida</name>
    <dbReference type="NCBI Taxonomy" id="65499"/>
    <lineage>
        <taxon>Bacteria</taxon>
        <taxon>Bacillati</taxon>
        <taxon>Actinomycetota</taxon>
        <taxon>Actinomycetes</taxon>
        <taxon>Pseudonocardiales</taxon>
        <taxon>Pseudonocardiaceae</taxon>
        <taxon>Lentzea</taxon>
    </lineage>
</organism>
<name>A0A1H9LLN6_9PSEU</name>
<keyword evidence="7" id="KW-0998">Cell outer membrane</keyword>
<keyword evidence="11" id="KW-1185">Reference proteome</keyword>
<dbReference type="InterPro" id="IPR003558">
    <property type="entry name" value="CDtoxinA/C"/>
</dbReference>
<evidence type="ECO:0000256" key="6">
    <source>
        <dbReference type="ARBA" id="ARBA00023139"/>
    </source>
</evidence>
<evidence type="ECO:0000256" key="5">
    <source>
        <dbReference type="ARBA" id="ARBA00023136"/>
    </source>
</evidence>
<dbReference type="AlphaFoldDB" id="A0A1H9LLN6"/>
<evidence type="ECO:0000256" key="2">
    <source>
        <dbReference type="ARBA" id="ARBA00022656"/>
    </source>
</evidence>
<evidence type="ECO:0000256" key="1">
    <source>
        <dbReference type="ARBA" id="ARBA00004459"/>
    </source>
</evidence>
<dbReference type="Gene3D" id="2.80.10.50">
    <property type="match status" value="2"/>
</dbReference>
<dbReference type="RefSeq" id="WP_143091600.1">
    <property type="nucleotide sequence ID" value="NZ_FOFV01000006.1"/>
</dbReference>
<evidence type="ECO:0000256" key="8">
    <source>
        <dbReference type="ARBA" id="ARBA00023288"/>
    </source>
</evidence>
<evidence type="ECO:0000256" key="4">
    <source>
        <dbReference type="ARBA" id="ARBA00023026"/>
    </source>
</evidence>
<feature type="signal peptide" evidence="9">
    <location>
        <begin position="1"/>
        <end position="25"/>
    </location>
</feature>
<keyword evidence="4" id="KW-0843">Virulence</keyword>
<dbReference type="PROSITE" id="PS50231">
    <property type="entry name" value="RICIN_B_LECTIN"/>
    <property type="match status" value="2"/>
</dbReference>
<accession>A0A1H9LLN6</accession>
<dbReference type="OrthoDB" id="3682455at2"/>
<dbReference type="CDD" id="cd00161">
    <property type="entry name" value="beta-trefoil_Ricin-like"/>
    <property type="match status" value="1"/>
</dbReference>
<feature type="chain" id="PRO_5011565703" evidence="9">
    <location>
        <begin position="26"/>
        <end position="296"/>
    </location>
</feature>
<protein>
    <submittedName>
        <fullName evidence="10">Cytolethal distending toxin A/C domain-containing protein</fullName>
    </submittedName>
</protein>
<dbReference type="EMBL" id="FOFV01000006">
    <property type="protein sequence ID" value="SER12346.1"/>
    <property type="molecule type" value="Genomic_DNA"/>
</dbReference>
<dbReference type="Proteomes" id="UP000199503">
    <property type="component" value="Unassembled WGS sequence"/>
</dbReference>
<keyword evidence="6" id="KW-0564">Palmitate</keyword>
<dbReference type="GO" id="GO:0090729">
    <property type="term" value="F:toxin activity"/>
    <property type="evidence" value="ECO:0007669"/>
    <property type="project" value="UniProtKB-KW"/>
</dbReference>
<reference evidence="11" key="1">
    <citation type="submission" date="2016-10" db="EMBL/GenBank/DDBJ databases">
        <authorList>
            <person name="Varghese N."/>
            <person name="Submissions S."/>
        </authorList>
    </citation>
    <scope>NUCLEOTIDE SEQUENCE [LARGE SCALE GENOMIC DNA]</scope>
    <source>
        <strain evidence="11">DSM 44437</strain>
    </source>
</reference>
<proteinExistence type="predicted"/>
<keyword evidence="8" id="KW-0449">Lipoprotein</keyword>
<evidence type="ECO:0000313" key="10">
    <source>
        <dbReference type="EMBL" id="SER12346.1"/>
    </source>
</evidence>
<dbReference type="SUPFAM" id="SSF50370">
    <property type="entry name" value="Ricin B-like lectins"/>
    <property type="match status" value="2"/>
</dbReference>
<dbReference type="InterPro" id="IPR035992">
    <property type="entry name" value="Ricin_B-like_lectins"/>
</dbReference>
<dbReference type="Pfam" id="PF03498">
    <property type="entry name" value="CDtoxinA"/>
    <property type="match status" value="1"/>
</dbReference>
<comment type="subcellular location">
    <subcellularLocation>
        <location evidence="1">Cell outer membrane</location>
        <topology evidence="1">Lipid-anchor</topology>
    </subcellularLocation>
</comment>
<evidence type="ECO:0000256" key="9">
    <source>
        <dbReference type="SAM" id="SignalP"/>
    </source>
</evidence>
<keyword evidence="5" id="KW-0472">Membrane</keyword>
<evidence type="ECO:0000313" key="11">
    <source>
        <dbReference type="Proteomes" id="UP000199503"/>
    </source>
</evidence>
<sequence length="296" mass="31976">MGMRMLGVALAAIALGAAVVAPASAAGGNDVVEIRSTAHGQCLQAGEELHGRALIVACDGEADQRWEAVPVDGGTHLLRNLGNRSCLSAEFTTYYCDAQAVHEFTSFVPDTSGSVRVKLGEGEQYLTVFTWQSGEREAMVQGLRDSDEQRWQVRTVGTAAPLPDTSGQVVRLRAVEHDTYGCISLTGGTKVTTAPCADTPEQRFQRIELADGRTALRSVVTDKCVAPRQDQSTGLAAVLDCATDDVRQHWSFERTGTGAVLIRQSTGDRVITPSVGWLLLLPRQYDPWQHWDLLPA</sequence>
<keyword evidence="2" id="KW-0800">Toxin</keyword>